<dbReference type="InterPro" id="IPR002078">
    <property type="entry name" value="Sigma_54_int"/>
</dbReference>
<dbReference type="InterPro" id="IPR058031">
    <property type="entry name" value="AAA_lid_NorR"/>
</dbReference>
<proteinExistence type="predicted"/>
<dbReference type="NCBIfam" id="TIGR00229">
    <property type="entry name" value="sensory_box"/>
    <property type="match status" value="1"/>
</dbReference>
<dbReference type="SMART" id="SM00382">
    <property type="entry name" value="AAA"/>
    <property type="match status" value="1"/>
</dbReference>
<keyword evidence="3" id="KW-0805">Transcription regulation</keyword>
<keyword evidence="6" id="KW-0804">Transcription</keyword>
<dbReference type="PANTHER" id="PTHR32071">
    <property type="entry name" value="TRANSCRIPTIONAL REGULATORY PROTEIN"/>
    <property type="match status" value="1"/>
</dbReference>
<evidence type="ECO:0000256" key="3">
    <source>
        <dbReference type="ARBA" id="ARBA00023015"/>
    </source>
</evidence>
<dbReference type="RefSeq" id="WP_015051017.1">
    <property type="nucleotide sequence ID" value="NC_018870.1"/>
</dbReference>
<dbReference type="PRINTS" id="PR01590">
    <property type="entry name" value="HTHFIS"/>
</dbReference>
<evidence type="ECO:0000313" key="9">
    <source>
        <dbReference type="EMBL" id="AFV12140.1"/>
    </source>
</evidence>
<dbReference type="OrthoDB" id="9803970at2"/>
<dbReference type="InterPro" id="IPR002197">
    <property type="entry name" value="HTH_Fis"/>
</dbReference>
<dbReference type="Gene3D" id="3.40.50.300">
    <property type="entry name" value="P-loop containing nucleotide triphosphate hydrolases"/>
    <property type="match status" value="1"/>
</dbReference>
<dbReference type="SUPFAM" id="SSF55785">
    <property type="entry name" value="PYP-like sensor domain (PAS domain)"/>
    <property type="match status" value="1"/>
</dbReference>
<dbReference type="Pfam" id="PF00158">
    <property type="entry name" value="Sigma54_activat"/>
    <property type="match status" value="1"/>
</dbReference>
<keyword evidence="2" id="KW-0067">ATP-binding</keyword>
<keyword evidence="5" id="KW-0010">Activator</keyword>
<dbReference type="KEGG" id="tpz:Tph_c19460"/>
<dbReference type="PROSITE" id="PS00688">
    <property type="entry name" value="SIGMA54_INTERACT_3"/>
    <property type="match status" value="1"/>
</dbReference>
<dbReference type="FunFam" id="3.40.50.300:FF:000006">
    <property type="entry name" value="DNA-binding transcriptional regulator NtrC"/>
    <property type="match status" value="1"/>
</dbReference>
<dbReference type="InterPro" id="IPR003593">
    <property type="entry name" value="AAA+_ATPase"/>
</dbReference>
<dbReference type="SUPFAM" id="SSF46689">
    <property type="entry name" value="Homeodomain-like"/>
    <property type="match status" value="1"/>
</dbReference>
<gene>
    <name evidence="9" type="ordered locus">Tph_c19460</name>
</gene>
<dbReference type="InterPro" id="IPR025662">
    <property type="entry name" value="Sigma_54_int_dom_ATP-bd_1"/>
</dbReference>
<evidence type="ECO:0000259" key="8">
    <source>
        <dbReference type="PROSITE" id="PS50112"/>
    </source>
</evidence>
<evidence type="ECO:0000256" key="1">
    <source>
        <dbReference type="ARBA" id="ARBA00022741"/>
    </source>
</evidence>
<dbReference type="CDD" id="cd00130">
    <property type="entry name" value="PAS"/>
    <property type="match status" value="1"/>
</dbReference>
<protein>
    <submittedName>
        <fullName evidence="9">Sigma54 specific transcriptional regulator</fullName>
    </submittedName>
</protein>
<dbReference type="InterPro" id="IPR025944">
    <property type="entry name" value="Sigma_54_int_dom_CS"/>
</dbReference>
<evidence type="ECO:0000256" key="6">
    <source>
        <dbReference type="ARBA" id="ARBA00023163"/>
    </source>
</evidence>
<dbReference type="Gene3D" id="1.10.10.60">
    <property type="entry name" value="Homeodomain-like"/>
    <property type="match status" value="1"/>
</dbReference>
<dbReference type="InterPro" id="IPR029016">
    <property type="entry name" value="GAF-like_dom_sf"/>
</dbReference>
<dbReference type="PROSITE" id="PS00676">
    <property type="entry name" value="SIGMA54_INTERACT_2"/>
    <property type="match status" value="1"/>
</dbReference>
<keyword evidence="4" id="KW-0238">DNA-binding</keyword>
<accession>K4LJK6</accession>
<dbReference type="PROSITE" id="PS50112">
    <property type="entry name" value="PAS"/>
    <property type="match status" value="1"/>
</dbReference>
<dbReference type="STRING" id="1089553.Tph_c19460"/>
<organism evidence="9 10">
    <name type="scientific">Thermacetogenium phaeum (strain ATCC BAA-254 / DSM 26808 / PB)</name>
    <dbReference type="NCBI Taxonomy" id="1089553"/>
    <lineage>
        <taxon>Bacteria</taxon>
        <taxon>Bacillati</taxon>
        <taxon>Bacillota</taxon>
        <taxon>Clostridia</taxon>
        <taxon>Thermoanaerobacterales</taxon>
        <taxon>Thermoanaerobacteraceae</taxon>
        <taxon>Thermacetogenium</taxon>
    </lineage>
</organism>
<dbReference type="InterPro" id="IPR000014">
    <property type="entry name" value="PAS"/>
</dbReference>
<dbReference type="Pfam" id="PF13426">
    <property type="entry name" value="PAS_9"/>
    <property type="match status" value="1"/>
</dbReference>
<dbReference type="PROSITE" id="PS50045">
    <property type="entry name" value="SIGMA54_INTERACT_4"/>
    <property type="match status" value="1"/>
</dbReference>
<dbReference type="HOGENOM" id="CLU_000445_8_12_9"/>
<dbReference type="AlphaFoldDB" id="K4LJK6"/>
<dbReference type="GO" id="GO:0043565">
    <property type="term" value="F:sequence-specific DNA binding"/>
    <property type="evidence" value="ECO:0007669"/>
    <property type="project" value="InterPro"/>
</dbReference>
<keyword evidence="1" id="KW-0547">Nucleotide-binding</keyword>
<dbReference type="GO" id="GO:0005524">
    <property type="term" value="F:ATP binding"/>
    <property type="evidence" value="ECO:0007669"/>
    <property type="project" value="UniProtKB-KW"/>
</dbReference>
<dbReference type="Proteomes" id="UP000000467">
    <property type="component" value="Chromosome"/>
</dbReference>
<dbReference type="SUPFAM" id="SSF55781">
    <property type="entry name" value="GAF domain-like"/>
    <property type="match status" value="1"/>
</dbReference>
<dbReference type="InterPro" id="IPR011991">
    <property type="entry name" value="ArsR-like_HTH"/>
</dbReference>
<dbReference type="SUPFAM" id="SSF52540">
    <property type="entry name" value="P-loop containing nucleoside triphosphate hydrolases"/>
    <property type="match status" value="1"/>
</dbReference>
<dbReference type="InterPro" id="IPR027417">
    <property type="entry name" value="P-loop_NTPase"/>
</dbReference>
<dbReference type="Pfam" id="PF01590">
    <property type="entry name" value="GAF"/>
    <property type="match status" value="1"/>
</dbReference>
<evidence type="ECO:0000256" key="4">
    <source>
        <dbReference type="ARBA" id="ARBA00023125"/>
    </source>
</evidence>
<sequence>MSIAHRALSDIALAWMKFVTTGELEFETLRPEIAESWQRCYQAGIDPYDGTCYDVLDSSELEFLREKHRDLIEIARPFMTNLYKFFEGSGYIVILTDAQGYILEAFGDEDTLKDAIGLNFIKGANWTEDAVGTNAIGTALLLKMPIQVSGPEHYCRKHHAWTCSATPIFDHNGNVLGILDLSGPSNEAHLHTLGMVVAAGEAIREQMRIRQKNRELTLANSQLSGIIQTMCEGVIAFDARGIIIRLNPASEQIIGRKSRDLVGKPVRDILGNRVHFIDKLLVGRDTFNEVEVMVDSVDGLIHCLVSGKPILDDQGVFTGGVILLRPIERVQKLVNRFSGAQATFRFRDIIGESAGIREAIRMASLAASSMSTVLLQGESGTGKELFAQAIHNRSPRRKGPFVAVNCGAIPRELIASELFGYEGGAFTGAKRGGRPGKFELASGGTLFLDEIGEMPLEQQVALLRVLQERRLTRLGGDKVIPVDVRVICATNKNLLGEVEKGNFRRDLYYRVNVITINIPPLRERPEDIPILFKHFLERISREWGKSFDGVDPEVVEHLKRYHWPGNVRELQNVVERMVSIAEGSRITAEYLPEEIYRPWHSESCEASSFVQVARIEEEREKRKRMQAERERRRILELLSKHGGNISRVARELGVSRNTIYRKMKIYNININK</sequence>
<dbReference type="InterPro" id="IPR003018">
    <property type="entry name" value="GAF"/>
</dbReference>
<evidence type="ECO:0000313" key="10">
    <source>
        <dbReference type="Proteomes" id="UP000000467"/>
    </source>
</evidence>
<evidence type="ECO:0000259" key="7">
    <source>
        <dbReference type="PROSITE" id="PS50045"/>
    </source>
</evidence>
<dbReference type="CDD" id="cd00090">
    <property type="entry name" value="HTH_ARSR"/>
    <property type="match status" value="1"/>
</dbReference>
<dbReference type="InterPro" id="IPR025943">
    <property type="entry name" value="Sigma_54_int_dom_ATP-bd_2"/>
</dbReference>
<dbReference type="Pfam" id="PF25601">
    <property type="entry name" value="AAA_lid_14"/>
    <property type="match status" value="1"/>
</dbReference>
<dbReference type="eggNOG" id="COG3284">
    <property type="taxonomic scope" value="Bacteria"/>
</dbReference>
<evidence type="ECO:0000256" key="5">
    <source>
        <dbReference type="ARBA" id="ARBA00023159"/>
    </source>
</evidence>
<feature type="domain" description="Sigma-54 factor interaction" evidence="7">
    <location>
        <begin position="349"/>
        <end position="579"/>
    </location>
</feature>
<keyword evidence="10" id="KW-1185">Reference proteome</keyword>
<dbReference type="GO" id="GO:0006355">
    <property type="term" value="P:regulation of DNA-templated transcription"/>
    <property type="evidence" value="ECO:0007669"/>
    <property type="project" value="InterPro"/>
</dbReference>
<dbReference type="Gene3D" id="3.30.450.40">
    <property type="match status" value="1"/>
</dbReference>
<dbReference type="FunFam" id="1.10.8.60:FF:000014">
    <property type="entry name" value="DNA-binding transcriptional regulator NtrC"/>
    <property type="match status" value="1"/>
</dbReference>
<dbReference type="PANTHER" id="PTHR32071:SF57">
    <property type="entry name" value="C4-DICARBOXYLATE TRANSPORT TRANSCRIPTIONAL REGULATORY PROTEIN DCTD"/>
    <property type="match status" value="1"/>
</dbReference>
<reference evidence="9 10" key="1">
    <citation type="journal article" date="2012" name="BMC Genomics">
        <title>Genome-guided analysis of physiological and morphological traits of the fermentative acetate oxidizer Thermacetogenium phaeum.</title>
        <authorList>
            <person name="Oehler D."/>
            <person name="Poehlein A."/>
            <person name="Leimbach A."/>
            <person name="Muller N."/>
            <person name="Daniel R."/>
            <person name="Gottschalk G."/>
            <person name="Schink B."/>
        </authorList>
    </citation>
    <scope>NUCLEOTIDE SEQUENCE [LARGE SCALE GENOMIC DNA]</scope>
    <source>
        <strain evidence="10">ATCC BAA-254 / DSM 26808 / PB</strain>
    </source>
</reference>
<dbReference type="CDD" id="cd00009">
    <property type="entry name" value="AAA"/>
    <property type="match status" value="1"/>
</dbReference>
<dbReference type="InterPro" id="IPR009057">
    <property type="entry name" value="Homeodomain-like_sf"/>
</dbReference>
<dbReference type="Pfam" id="PF02954">
    <property type="entry name" value="HTH_8"/>
    <property type="match status" value="1"/>
</dbReference>
<dbReference type="InterPro" id="IPR035965">
    <property type="entry name" value="PAS-like_dom_sf"/>
</dbReference>
<feature type="domain" description="PAS" evidence="8">
    <location>
        <begin position="219"/>
        <end position="270"/>
    </location>
</feature>
<dbReference type="EMBL" id="CP003732">
    <property type="protein sequence ID" value="AFV12140.1"/>
    <property type="molecule type" value="Genomic_DNA"/>
</dbReference>
<dbReference type="PROSITE" id="PS00675">
    <property type="entry name" value="SIGMA54_INTERACT_1"/>
    <property type="match status" value="1"/>
</dbReference>
<evidence type="ECO:0000256" key="2">
    <source>
        <dbReference type="ARBA" id="ARBA00022840"/>
    </source>
</evidence>
<dbReference type="Gene3D" id="1.10.8.60">
    <property type="match status" value="1"/>
</dbReference>
<dbReference type="Gene3D" id="3.30.450.20">
    <property type="entry name" value="PAS domain"/>
    <property type="match status" value="1"/>
</dbReference>
<name>K4LJK6_THEPS</name>